<proteinExistence type="predicted"/>
<reference evidence="3 4" key="1">
    <citation type="journal article" date="2018" name="Sci. Rep.">
        <title>Genome sequence of the cauliflower mushroom Sparassis crispa (Hanabiratake) and its association with beneficial usage.</title>
        <authorList>
            <person name="Kiyama R."/>
            <person name="Furutani Y."/>
            <person name="Kawaguchi K."/>
            <person name="Nakanishi T."/>
        </authorList>
    </citation>
    <scope>NUCLEOTIDE SEQUENCE [LARGE SCALE GENOMIC DNA]</scope>
</reference>
<protein>
    <recommendedName>
        <fullName evidence="2">Fungal-type protein kinase domain-containing protein</fullName>
    </recommendedName>
</protein>
<comment type="caution">
    <text evidence="3">The sequence shown here is derived from an EMBL/GenBank/DDBJ whole genome shotgun (WGS) entry which is preliminary data.</text>
</comment>
<gene>
    <name evidence="3" type="ORF">SCP_1603120</name>
</gene>
<dbReference type="Pfam" id="PF17667">
    <property type="entry name" value="Pkinase_fungal"/>
    <property type="match status" value="1"/>
</dbReference>
<sequence length="794" mass="89004">MPRRAPVRHTQSRISGSTTSYSAVATPLAKAKTQWQEADTDTDIDRRYRQYAQSAKRIMIGPMPVDAFLNFLPETDMSMMPPPAQAFSNVPDGTEYRHQIIEPLTAALNGAGMGPARSERCPGFIFKDTSTFGKNRGEIGSMVPHISCLSEQVVGLVQQRFAVASYADLYIEVQPQSELDAFTDPARDADRSSHSFFLNIDEKRTRQRAERSLGRNIACATEVCARQHRSFYFSLALSGSRARLIRWDRAGAIISESIDLHCDAEPICEFLWRYAHASQSQRGYDTTVQPATKVEEKLFKESITRMVRFQLNLSSRTSLAAAVKEHYQQGIVAAVTVVDDSSVEHRLLVSRPVNSPVSMTGQGTRGYWAVNADSGQVVFLKDTWRWNGKRQMEGEILADLHAAGVHNIPRLICHGDVKEARTRTHEIDQVEGPENSNFEAGQTLQRTQTDRFCQARWVGENLASFHPRVHYRLVLGTVGYGLERFRGAQELLHATYDVYRAMIGVSSIEDPAKRRLHCDISLGNIILSRDPDSTGVVRSGYLIDWEISSLVTSEGTARDCAPGTFQFMSQRLLRQTPAAHAIQDDMESLLYVVLYCSLLWLDHNQSLLNLTSLVGAIFGRYRTFDHAEEFRSSGSRLSNQYYRIYTSEVRFSNAAVQEWLDAVMDFDSAYMIQYPRDTTLAKVWENPAEFNAFWTNFLSNHAISNCDRVPRQLGPPPEVCIDSSSSVLLSATPAPSTLLPRKRRAKDELVRTDAEGIIVVSASSLPRPDYTGPTTRSMVKRSRIKALESGAESD</sequence>
<dbReference type="InterPro" id="IPR040976">
    <property type="entry name" value="Pkinase_fungal"/>
</dbReference>
<feature type="domain" description="Fungal-type protein kinase" evidence="2">
    <location>
        <begin position="206"/>
        <end position="595"/>
    </location>
</feature>
<accession>A0A401H5D2</accession>
<evidence type="ECO:0000256" key="1">
    <source>
        <dbReference type="SAM" id="MobiDB-lite"/>
    </source>
</evidence>
<evidence type="ECO:0000259" key="2">
    <source>
        <dbReference type="Pfam" id="PF17667"/>
    </source>
</evidence>
<name>A0A401H5D2_9APHY</name>
<dbReference type="SUPFAM" id="SSF56112">
    <property type="entry name" value="Protein kinase-like (PK-like)"/>
    <property type="match status" value="1"/>
</dbReference>
<feature type="compositionally biased region" description="Polar residues" evidence="1">
    <location>
        <begin position="12"/>
        <end position="21"/>
    </location>
</feature>
<dbReference type="EMBL" id="BFAD01000016">
    <property type="protein sequence ID" value="GBE89648.1"/>
    <property type="molecule type" value="Genomic_DNA"/>
</dbReference>
<dbReference type="RefSeq" id="XP_027620561.1">
    <property type="nucleotide sequence ID" value="XM_027764760.1"/>
</dbReference>
<evidence type="ECO:0000313" key="4">
    <source>
        <dbReference type="Proteomes" id="UP000287166"/>
    </source>
</evidence>
<dbReference type="PANTHER" id="PTHR38248:SF2">
    <property type="entry name" value="FUNK1 11"/>
    <property type="match status" value="1"/>
</dbReference>
<feature type="compositionally biased region" description="Basic residues" evidence="1">
    <location>
        <begin position="1"/>
        <end position="11"/>
    </location>
</feature>
<dbReference type="AlphaFoldDB" id="A0A401H5D2"/>
<organism evidence="3 4">
    <name type="scientific">Sparassis crispa</name>
    <dbReference type="NCBI Taxonomy" id="139825"/>
    <lineage>
        <taxon>Eukaryota</taxon>
        <taxon>Fungi</taxon>
        <taxon>Dikarya</taxon>
        <taxon>Basidiomycota</taxon>
        <taxon>Agaricomycotina</taxon>
        <taxon>Agaricomycetes</taxon>
        <taxon>Polyporales</taxon>
        <taxon>Sparassidaceae</taxon>
        <taxon>Sparassis</taxon>
    </lineage>
</organism>
<dbReference type="GeneID" id="38786565"/>
<evidence type="ECO:0000313" key="3">
    <source>
        <dbReference type="EMBL" id="GBE89648.1"/>
    </source>
</evidence>
<dbReference type="Proteomes" id="UP000287166">
    <property type="component" value="Unassembled WGS sequence"/>
</dbReference>
<dbReference type="Gene3D" id="1.10.510.10">
    <property type="entry name" value="Transferase(Phosphotransferase) domain 1"/>
    <property type="match status" value="1"/>
</dbReference>
<dbReference type="OrthoDB" id="3265188at2759"/>
<dbReference type="InParanoid" id="A0A401H5D2"/>
<feature type="region of interest" description="Disordered" evidence="1">
    <location>
        <begin position="1"/>
        <end position="21"/>
    </location>
</feature>
<dbReference type="PANTHER" id="PTHR38248">
    <property type="entry name" value="FUNK1 6"/>
    <property type="match status" value="1"/>
</dbReference>
<keyword evidence="4" id="KW-1185">Reference proteome</keyword>
<dbReference type="InterPro" id="IPR011009">
    <property type="entry name" value="Kinase-like_dom_sf"/>
</dbReference>